<dbReference type="InterPro" id="IPR051338">
    <property type="entry name" value="NodU/CmcH_Carbamoyltrnsfr"/>
</dbReference>
<feature type="domain" description="Carbamoyltransferase C-terminal" evidence="4">
    <location>
        <begin position="536"/>
        <end position="698"/>
    </location>
</feature>
<name>A0AB34JJS2_PRYPA</name>
<keyword evidence="6" id="KW-1185">Reference proteome</keyword>
<feature type="domain" description="Carbamoyltransferase" evidence="3">
    <location>
        <begin position="159"/>
        <end position="439"/>
    </location>
</feature>
<sequence length="799" mass="86952">MIAAMLLLPASHAPLLPATLPLRLRTHRHSSPRVARPPAALASSAPPPRTQWVVGLNQYSHDAGAALLSLDGEHSLVVPKERVTRVKCDGGATGVAVEHALAAVGATLDDVVAVCANNHHFRIAPYEQRLRWNVELGIDARECLSEFNLLPGVPKFELSHHLAHAWSVLAQAPFDEGLIVVMDGMGETLESMVAGLSEQDDKYTHELQLEPHPTGFVQVPHDAAVGSRYGMREAETVYSFRRTELRRVYKRWVAHRSPPELYNHGFAHLESLGAVYSRVSSHIFGDWNACGKVMGLAPWARRWAGTPRLALLRGEMEAGVEVEWGVLEALPHANGWKRIQRDAAAAAATPAAAPPLDAALEAERAFHTSLAASVQLELEAAVLPFLTRLRQRTGATNLVLVGGVALNSVLNGRIAREAGFERLFIPPCPGDDGVALGCATFALHQLLPRLGTAPPAPRRAPLSAYQGKAYTREEVEAAVEEYSAWLVDLTDDLPPADDAALHAALCALLDGEIVGWFHVRCPAACGPAARGAHPRVCRRQGRAEVGARALGHRSILADPRSAEMHRRVNRVKRREQFRPLAPSCLAEHASEWFDGLAENASPYMSITAMAREEKRALVPAVVHVDGSARLQTVTKEEVPRYHALLLAFFLACGVPMLMNTSFNLANMPIVESPADALACFLDASADLSLLVLGERVLRRRPFDAALDAIPEQARSFVSRSVATSSGEVSRAEVLVDGAWLLLADALSLEVLERCSGQLTSGQLADELIEESNGTIEQSEVEARLRELYEKRLVWLRRPT</sequence>
<comment type="similarity">
    <text evidence="1">Belongs to the NodU/CmcH family.</text>
</comment>
<protein>
    <recommendedName>
        <fullName evidence="7">Carbamoyltransferase</fullName>
    </recommendedName>
</protein>
<accession>A0AB34JJS2</accession>
<evidence type="ECO:0000256" key="1">
    <source>
        <dbReference type="ARBA" id="ARBA00006129"/>
    </source>
</evidence>
<dbReference type="Gene3D" id="3.30.420.40">
    <property type="match status" value="1"/>
</dbReference>
<dbReference type="SUPFAM" id="SSF53067">
    <property type="entry name" value="Actin-like ATPase domain"/>
    <property type="match status" value="1"/>
</dbReference>
<evidence type="ECO:0000313" key="6">
    <source>
        <dbReference type="Proteomes" id="UP001515480"/>
    </source>
</evidence>
<dbReference type="Pfam" id="PF16861">
    <property type="entry name" value="Carbam_trans_C"/>
    <property type="match status" value="1"/>
</dbReference>
<dbReference type="Gene3D" id="3.90.870.20">
    <property type="entry name" value="Carbamoyltransferase, C-terminal domain"/>
    <property type="match status" value="1"/>
</dbReference>
<proteinExistence type="inferred from homology"/>
<comment type="caution">
    <text evidence="5">The sequence shown here is derived from an EMBL/GenBank/DDBJ whole genome shotgun (WGS) entry which is preliminary data.</text>
</comment>
<evidence type="ECO:0008006" key="7">
    <source>
        <dbReference type="Google" id="ProtNLM"/>
    </source>
</evidence>
<dbReference type="InterPro" id="IPR038152">
    <property type="entry name" value="Carbam_trans_C_sf"/>
</dbReference>
<organism evidence="5 6">
    <name type="scientific">Prymnesium parvum</name>
    <name type="common">Toxic golden alga</name>
    <dbReference type="NCBI Taxonomy" id="97485"/>
    <lineage>
        <taxon>Eukaryota</taxon>
        <taxon>Haptista</taxon>
        <taxon>Haptophyta</taxon>
        <taxon>Prymnesiophyceae</taxon>
        <taxon>Prymnesiales</taxon>
        <taxon>Prymnesiaceae</taxon>
        <taxon>Prymnesium</taxon>
    </lineage>
</organism>
<feature type="region of interest" description="Disordered" evidence="2">
    <location>
        <begin position="27"/>
        <end position="46"/>
    </location>
</feature>
<dbReference type="PANTHER" id="PTHR34847">
    <property type="entry name" value="NODULATION PROTEIN U"/>
    <property type="match status" value="1"/>
</dbReference>
<dbReference type="Proteomes" id="UP001515480">
    <property type="component" value="Unassembled WGS sequence"/>
</dbReference>
<dbReference type="InterPro" id="IPR003696">
    <property type="entry name" value="Carbtransf_dom"/>
</dbReference>
<dbReference type="EMBL" id="JBGBPQ010000006">
    <property type="protein sequence ID" value="KAL1522300.1"/>
    <property type="molecule type" value="Genomic_DNA"/>
</dbReference>
<evidence type="ECO:0000259" key="3">
    <source>
        <dbReference type="Pfam" id="PF02543"/>
    </source>
</evidence>
<dbReference type="CDD" id="cd24033">
    <property type="entry name" value="ASKHA_NBD_NodU_CmcH-like_N"/>
    <property type="match status" value="1"/>
</dbReference>
<evidence type="ECO:0000259" key="4">
    <source>
        <dbReference type="Pfam" id="PF16861"/>
    </source>
</evidence>
<feature type="compositionally biased region" description="Low complexity" evidence="2">
    <location>
        <begin position="32"/>
        <end position="44"/>
    </location>
</feature>
<reference evidence="5 6" key="1">
    <citation type="journal article" date="2024" name="Science">
        <title>Giant polyketide synthase enzymes in the biosynthesis of giant marine polyether toxins.</title>
        <authorList>
            <person name="Fallon T.R."/>
            <person name="Shende V.V."/>
            <person name="Wierzbicki I.H."/>
            <person name="Pendleton A.L."/>
            <person name="Watervoot N.F."/>
            <person name="Auber R.P."/>
            <person name="Gonzalez D.J."/>
            <person name="Wisecaver J.H."/>
            <person name="Moore B.S."/>
        </authorList>
    </citation>
    <scope>NUCLEOTIDE SEQUENCE [LARGE SCALE GENOMIC DNA]</scope>
    <source>
        <strain evidence="5 6">12B1</strain>
    </source>
</reference>
<dbReference type="InterPro" id="IPR031730">
    <property type="entry name" value="Carbam_trans_C"/>
</dbReference>
<dbReference type="AlphaFoldDB" id="A0AB34JJS2"/>
<gene>
    <name evidence="5" type="ORF">AB1Y20_017292</name>
</gene>
<dbReference type="InterPro" id="IPR043129">
    <property type="entry name" value="ATPase_NBD"/>
</dbReference>
<dbReference type="Pfam" id="PF02543">
    <property type="entry name" value="Carbam_trans_N"/>
    <property type="match status" value="1"/>
</dbReference>
<evidence type="ECO:0000313" key="5">
    <source>
        <dbReference type="EMBL" id="KAL1522300.1"/>
    </source>
</evidence>
<dbReference type="GO" id="GO:0003824">
    <property type="term" value="F:catalytic activity"/>
    <property type="evidence" value="ECO:0007669"/>
    <property type="project" value="InterPro"/>
</dbReference>
<dbReference type="PANTHER" id="PTHR34847:SF1">
    <property type="entry name" value="NODULATION PROTEIN U"/>
    <property type="match status" value="1"/>
</dbReference>
<evidence type="ECO:0000256" key="2">
    <source>
        <dbReference type="SAM" id="MobiDB-lite"/>
    </source>
</evidence>